<comment type="similarity">
    <text evidence="1">Belongs to the GID4/VID24 family.</text>
</comment>
<dbReference type="GO" id="GO:0034657">
    <property type="term" value="C:GID complex"/>
    <property type="evidence" value="ECO:0007669"/>
    <property type="project" value="TreeGrafter"/>
</dbReference>
<proteinExistence type="inferred from homology"/>
<dbReference type="PANTHER" id="PTHR14534:SF3">
    <property type="entry name" value="GID COMPLEX SUBUNIT 4 HOMOLOG"/>
    <property type="match status" value="1"/>
</dbReference>
<protein>
    <submittedName>
        <fullName evidence="2">Glucose-induced degradation protein 4-like protein</fullName>
    </submittedName>
</protein>
<evidence type="ECO:0000313" key="3">
    <source>
        <dbReference type="Proteomes" id="UP001334084"/>
    </source>
</evidence>
<dbReference type="Proteomes" id="UP001334084">
    <property type="component" value="Chromosome 11"/>
</dbReference>
<dbReference type="AlphaFoldDB" id="A0AAX4JGI3"/>
<dbReference type="KEGG" id="vnx:VNE69_11099"/>
<name>A0AAX4JGI3_9MICR</name>
<dbReference type="GO" id="GO:0043161">
    <property type="term" value="P:proteasome-mediated ubiquitin-dependent protein catabolic process"/>
    <property type="evidence" value="ECO:0007669"/>
    <property type="project" value="TreeGrafter"/>
</dbReference>
<evidence type="ECO:0000256" key="1">
    <source>
        <dbReference type="ARBA" id="ARBA00061469"/>
    </source>
</evidence>
<reference evidence="2" key="1">
    <citation type="journal article" date="2024" name="BMC Genomics">
        <title>Functional annotation of a divergent genome using sequence and structure-based similarity.</title>
        <authorList>
            <person name="Svedberg D."/>
            <person name="Winiger R.R."/>
            <person name="Berg A."/>
            <person name="Sharma H."/>
            <person name="Tellgren-Roth C."/>
            <person name="Debrunner-Vossbrinck B.A."/>
            <person name="Vossbrinck C.R."/>
            <person name="Barandun J."/>
        </authorList>
    </citation>
    <scope>NUCLEOTIDE SEQUENCE</scope>
    <source>
        <strain evidence="2">Illinois isolate</strain>
    </source>
</reference>
<dbReference type="PANTHER" id="PTHR14534">
    <property type="entry name" value="VACUOLAR IMPORT AND DEGRADATION PROTEIN 24"/>
    <property type="match status" value="1"/>
</dbReference>
<dbReference type="GO" id="GO:0007039">
    <property type="term" value="P:protein catabolic process in the vacuole"/>
    <property type="evidence" value="ECO:0007669"/>
    <property type="project" value="TreeGrafter"/>
</dbReference>
<keyword evidence="3" id="KW-1185">Reference proteome</keyword>
<organism evidence="2 3">
    <name type="scientific">Vairimorpha necatrix</name>
    <dbReference type="NCBI Taxonomy" id="6039"/>
    <lineage>
        <taxon>Eukaryota</taxon>
        <taxon>Fungi</taxon>
        <taxon>Fungi incertae sedis</taxon>
        <taxon>Microsporidia</taxon>
        <taxon>Nosematidae</taxon>
        <taxon>Vairimorpha</taxon>
    </lineage>
</organism>
<sequence length="163" mass="18667">MNLENGSKYSGRQLSSTGSFNLVMKIDNLNLDENIMCGTLNIYKSNSKIIQISTYFEARVIGSEMATKLKDLESDGVNWEKFPEFSKGGDECLYFRIKELFILPNMNLEQGEASIDGFYYCCYYKNLDCFMGRYFYKCGEKNMSQQILLERQDEGISGSACII</sequence>
<dbReference type="Pfam" id="PF09783">
    <property type="entry name" value="Vac_ImportDeg"/>
    <property type="match status" value="1"/>
</dbReference>
<accession>A0AAX4JGI3</accession>
<dbReference type="GeneID" id="90542773"/>
<dbReference type="GO" id="GO:0005773">
    <property type="term" value="C:vacuole"/>
    <property type="evidence" value="ECO:0007669"/>
    <property type="project" value="GOC"/>
</dbReference>
<evidence type="ECO:0000313" key="2">
    <source>
        <dbReference type="EMBL" id="WUR04933.1"/>
    </source>
</evidence>
<dbReference type="EMBL" id="CP142736">
    <property type="protein sequence ID" value="WUR04933.1"/>
    <property type="molecule type" value="Genomic_DNA"/>
</dbReference>
<dbReference type="GO" id="GO:0006623">
    <property type="term" value="P:protein targeting to vacuole"/>
    <property type="evidence" value="ECO:0007669"/>
    <property type="project" value="TreeGrafter"/>
</dbReference>
<dbReference type="InterPro" id="IPR018618">
    <property type="entry name" value="GID4/10-like"/>
</dbReference>
<dbReference type="RefSeq" id="XP_065331078.1">
    <property type="nucleotide sequence ID" value="XM_065475006.1"/>
</dbReference>
<dbReference type="GO" id="GO:0045721">
    <property type="term" value="P:negative regulation of gluconeogenesis"/>
    <property type="evidence" value="ECO:0007669"/>
    <property type="project" value="TreeGrafter"/>
</dbReference>
<gene>
    <name evidence="2" type="ORF">VNE69_11099</name>
</gene>